<evidence type="ECO:0000256" key="4">
    <source>
        <dbReference type="ARBA" id="ARBA00022692"/>
    </source>
</evidence>
<dbReference type="GO" id="GO:0022857">
    <property type="term" value="F:transmembrane transporter activity"/>
    <property type="evidence" value="ECO:0007669"/>
    <property type="project" value="InterPro"/>
</dbReference>
<dbReference type="EMBL" id="PHIG01000037">
    <property type="protein sequence ID" value="PJK29083.1"/>
    <property type="molecule type" value="Genomic_DNA"/>
</dbReference>
<name>A0A2M9G061_9PROT</name>
<keyword evidence="4 8" id="KW-0812">Transmembrane</keyword>
<dbReference type="SUPFAM" id="SSF103481">
    <property type="entry name" value="Multidrug resistance efflux transporter EmrE"/>
    <property type="match status" value="1"/>
</dbReference>
<feature type="transmembrane region" description="Helical" evidence="9">
    <location>
        <begin position="85"/>
        <end position="103"/>
    </location>
</feature>
<dbReference type="InterPro" id="IPR037185">
    <property type="entry name" value="EmrE-like"/>
</dbReference>
<keyword evidence="5 9" id="KW-1133">Transmembrane helix</keyword>
<dbReference type="GO" id="GO:1990961">
    <property type="term" value="P:xenobiotic detoxification by transmembrane export across the plasma membrane"/>
    <property type="evidence" value="ECO:0007669"/>
    <property type="project" value="UniProtKB-ARBA"/>
</dbReference>
<keyword evidence="11" id="KW-1185">Reference proteome</keyword>
<proteinExistence type="inferred from homology"/>
<evidence type="ECO:0000256" key="5">
    <source>
        <dbReference type="ARBA" id="ARBA00022989"/>
    </source>
</evidence>
<organism evidence="10 11">
    <name type="scientific">Minwuia thermotolerans</name>
    <dbReference type="NCBI Taxonomy" id="2056226"/>
    <lineage>
        <taxon>Bacteria</taxon>
        <taxon>Pseudomonadati</taxon>
        <taxon>Pseudomonadota</taxon>
        <taxon>Alphaproteobacteria</taxon>
        <taxon>Minwuiales</taxon>
        <taxon>Minwuiaceae</taxon>
        <taxon>Minwuia</taxon>
    </lineage>
</organism>
<evidence type="ECO:0000313" key="11">
    <source>
        <dbReference type="Proteomes" id="UP000229498"/>
    </source>
</evidence>
<gene>
    <name evidence="10" type="ORF">CVT23_14295</name>
</gene>
<dbReference type="Pfam" id="PF00893">
    <property type="entry name" value="Multi_Drug_Res"/>
    <property type="match status" value="1"/>
</dbReference>
<dbReference type="InterPro" id="IPR000390">
    <property type="entry name" value="Small_drug/metabolite_transptr"/>
</dbReference>
<keyword evidence="2" id="KW-0813">Transport</keyword>
<dbReference type="FunFam" id="1.10.3730.20:FF:000001">
    <property type="entry name" value="Quaternary ammonium compound resistance transporter SugE"/>
    <property type="match status" value="1"/>
</dbReference>
<evidence type="ECO:0000313" key="10">
    <source>
        <dbReference type="EMBL" id="PJK29083.1"/>
    </source>
</evidence>
<feature type="transmembrane region" description="Helical" evidence="9">
    <location>
        <begin position="29"/>
        <end position="50"/>
    </location>
</feature>
<comment type="similarity">
    <text evidence="7 8">Belongs to the drug/metabolite transporter (DMT) superfamily. Small multidrug resistance (SMR) (TC 2.A.7.1) family.</text>
</comment>
<evidence type="ECO:0000256" key="8">
    <source>
        <dbReference type="RuleBase" id="RU003942"/>
    </source>
</evidence>
<evidence type="ECO:0000256" key="9">
    <source>
        <dbReference type="SAM" id="Phobius"/>
    </source>
</evidence>
<dbReference type="OrthoDB" id="9808638at2"/>
<reference evidence="10 11" key="1">
    <citation type="submission" date="2017-11" db="EMBL/GenBank/DDBJ databases">
        <title>Draft genome sequence of Rhizobiales bacterium SY3-13.</title>
        <authorList>
            <person name="Sun C."/>
        </authorList>
    </citation>
    <scope>NUCLEOTIDE SEQUENCE [LARGE SCALE GENOMIC DNA]</scope>
    <source>
        <strain evidence="10 11">SY3-13</strain>
    </source>
</reference>
<dbReference type="Gene3D" id="1.10.3730.20">
    <property type="match status" value="1"/>
</dbReference>
<dbReference type="GO" id="GO:0005886">
    <property type="term" value="C:plasma membrane"/>
    <property type="evidence" value="ECO:0007669"/>
    <property type="project" value="UniProtKB-SubCell"/>
</dbReference>
<evidence type="ECO:0000256" key="3">
    <source>
        <dbReference type="ARBA" id="ARBA00022475"/>
    </source>
</evidence>
<keyword evidence="3" id="KW-1003">Cell membrane</keyword>
<evidence type="ECO:0000256" key="6">
    <source>
        <dbReference type="ARBA" id="ARBA00023136"/>
    </source>
</evidence>
<comment type="subcellular location">
    <subcellularLocation>
        <location evidence="1 8">Cell membrane</location>
        <topology evidence="1 8">Multi-pass membrane protein</topology>
    </subcellularLocation>
</comment>
<keyword evidence="6 9" id="KW-0472">Membrane</keyword>
<dbReference type="RefSeq" id="WP_109794028.1">
    <property type="nucleotide sequence ID" value="NZ_PHIG01000037.1"/>
</dbReference>
<accession>A0A2M9G061</accession>
<dbReference type="InterPro" id="IPR045324">
    <property type="entry name" value="Small_multidrug_res"/>
</dbReference>
<protein>
    <submittedName>
        <fullName evidence="10">QacE family quaternary ammonium compound efflux SMR transporter</fullName>
    </submittedName>
</protein>
<dbReference type="PANTHER" id="PTHR30561">
    <property type="entry name" value="SMR FAMILY PROTON-DEPENDENT DRUG EFFLUX TRANSPORTER SUGE"/>
    <property type="match status" value="1"/>
</dbReference>
<evidence type="ECO:0000256" key="7">
    <source>
        <dbReference type="ARBA" id="ARBA00038032"/>
    </source>
</evidence>
<comment type="caution">
    <text evidence="10">The sequence shown here is derived from an EMBL/GenBank/DDBJ whole genome shotgun (WGS) entry which is preliminary data.</text>
</comment>
<dbReference type="AlphaFoldDB" id="A0A2M9G061"/>
<dbReference type="PANTHER" id="PTHR30561:SF1">
    <property type="entry name" value="MULTIDRUG TRANSPORTER EMRE"/>
    <property type="match status" value="1"/>
</dbReference>
<evidence type="ECO:0000256" key="1">
    <source>
        <dbReference type="ARBA" id="ARBA00004651"/>
    </source>
</evidence>
<sequence>MHYLYLLGAIMGEVVGTSALKATEGFTRLWPSLIVVAGYGVAFFLLSLSVERFPIGVLYAVWSGLGIVLIAVAGFVLYGDRLDPPAIAGMALILSGVVVIQLFSETVRH</sequence>
<evidence type="ECO:0000256" key="2">
    <source>
        <dbReference type="ARBA" id="ARBA00022448"/>
    </source>
</evidence>
<dbReference type="Proteomes" id="UP000229498">
    <property type="component" value="Unassembled WGS sequence"/>
</dbReference>
<feature type="transmembrane region" description="Helical" evidence="9">
    <location>
        <begin position="57"/>
        <end position="79"/>
    </location>
</feature>